<keyword evidence="2" id="KW-0677">Repeat</keyword>
<evidence type="ECO:0000313" key="4">
    <source>
        <dbReference type="EMBL" id="CAL5972228.1"/>
    </source>
</evidence>
<dbReference type="Proteomes" id="UP001642409">
    <property type="component" value="Unassembled WGS sequence"/>
</dbReference>
<dbReference type="PROSITE" id="PS51450">
    <property type="entry name" value="LRR"/>
    <property type="match status" value="2"/>
</dbReference>
<keyword evidence="5" id="KW-1185">Reference proteome</keyword>
<reference evidence="4 5" key="2">
    <citation type="submission" date="2024-07" db="EMBL/GenBank/DDBJ databases">
        <authorList>
            <person name="Akdeniz Z."/>
        </authorList>
    </citation>
    <scope>NUCLEOTIDE SEQUENCE [LARGE SCALE GENOMIC DNA]</scope>
</reference>
<dbReference type="Gene3D" id="3.80.10.10">
    <property type="entry name" value="Ribonuclease Inhibitor"/>
    <property type="match status" value="1"/>
</dbReference>
<organism evidence="3">
    <name type="scientific">Hexamita inflata</name>
    <dbReference type="NCBI Taxonomy" id="28002"/>
    <lineage>
        <taxon>Eukaryota</taxon>
        <taxon>Metamonada</taxon>
        <taxon>Diplomonadida</taxon>
        <taxon>Hexamitidae</taxon>
        <taxon>Hexamitinae</taxon>
        <taxon>Hexamita</taxon>
    </lineage>
</organism>
<proteinExistence type="predicted"/>
<dbReference type="EMBL" id="CATOUU010000380">
    <property type="protein sequence ID" value="CAI9927243.1"/>
    <property type="molecule type" value="Genomic_DNA"/>
</dbReference>
<dbReference type="AlphaFoldDB" id="A0AA86NXL7"/>
<dbReference type="PANTHER" id="PTHR46652:SF3">
    <property type="entry name" value="LEUCINE-RICH REPEAT-CONTAINING PROTEIN 9"/>
    <property type="match status" value="1"/>
</dbReference>
<keyword evidence="1" id="KW-0433">Leucine-rich repeat</keyword>
<sequence>MITINNSIKQTKQNLEYDNKMINYYKNSVFNGYLEIYSNDQVTSLKFIEQLPVKELIIYSSYKIQQNEEWPTNLTSIEVYDCNLSKIDQLSNMRSLLNLGLNHNNIKNIHPMKQLVNLIEINLGQNSITDISVLKYLTNIQSLVLCDNLVIDIQCLKNLKHLTDLHLTNNQVVYVNCLANIGFKELFINANRIQNTDFQYLSTWSNAVVFEFGQQIEPSREHLLLANKLKQIHESCDYQCNFQLIRNKIRKTLNQLKQTAQLHIDLLIQSQTQFTNIIASLFCSQDNEQQMQ</sequence>
<comment type="caution">
    <text evidence="3">The sequence shown here is derived from an EMBL/GenBank/DDBJ whole genome shotgun (WGS) entry which is preliminary data.</text>
</comment>
<reference evidence="3" key="1">
    <citation type="submission" date="2023-06" db="EMBL/GenBank/DDBJ databases">
        <authorList>
            <person name="Kurt Z."/>
        </authorList>
    </citation>
    <scope>NUCLEOTIDE SEQUENCE</scope>
</reference>
<dbReference type="InterPro" id="IPR032675">
    <property type="entry name" value="LRR_dom_sf"/>
</dbReference>
<dbReference type="EMBL" id="CAXDID020000003">
    <property type="protein sequence ID" value="CAL5972228.1"/>
    <property type="molecule type" value="Genomic_DNA"/>
</dbReference>
<name>A0AA86NXL7_9EUKA</name>
<dbReference type="SUPFAM" id="SSF52058">
    <property type="entry name" value="L domain-like"/>
    <property type="match status" value="1"/>
</dbReference>
<dbReference type="InterPro" id="IPR050836">
    <property type="entry name" value="SDS22/Internalin_LRR"/>
</dbReference>
<protein>
    <submittedName>
        <fullName evidence="3">Uncharacterized protein</fullName>
    </submittedName>
</protein>
<gene>
    <name evidence="3" type="ORF">HINF_LOCUS14888</name>
    <name evidence="4" type="ORF">HINF_LOCUS1800</name>
</gene>
<evidence type="ECO:0000313" key="5">
    <source>
        <dbReference type="Proteomes" id="UP001642409"/>
    </source>
</evidence>
<dbReference type="PANTHER" id="PTHR46652">
    <property type="entry name" value="LEUCINE-RICH REPEAT AND IQ DOMAIN-CONTAINING PROTEIN 1-RELATED"/>
    <property type="match status" value="1"/>
</dbReference>
<accession>A0AA86NXL7</accession>
<evidence type="ECO:0000313" key="3">
    <source>
        <dbReference type="EMBL" id="CAI9927243.1"/>
    </source>
</evidence>
<dbReference type="InterPro" id="IPR001611">
    <property type="entry name" value="Leu-rich_rpt"/>
</dbReference>
<evidence type="ECO:0000256" key="2">
    <source>
        <dbReference type="ARBA" id="ARBA00022737"/>
    </source>
</evidence>
<evidence type="ECO:0000256" key="1">
    <source>
        <dbReference type="ARBA" id="ARBA00022614"/>
    </source>
</evidence>